<dbReference type="EMBL" id="BFAA01000022">
    <property type="protein sequence ID" value="GCB63342.1"/>
    <property type="molecule type" value="Genomic_DNA"/>
</dbReference>
<comment type="caution">
    <text evidence="2">The sequence shown here is derived from an EMBL/GenBank/DDBJ whole genome shotgun (WGS) entry which is preliminary data.</text>
</comment>
<feature type="region of interest" description="Disordered" evidence="1">
    <location>
        <begin position="1"/>
        <end position="53"/>
    </location>
</feature>
<dbReference type="Gene3D" id="1.20.890.10">
    <property type="entry name" value="cAMP-dependent protein kinase regulatory subunit, dimerization-anchoring domain"/>
    <property type="match status" value="1"/>
</dbReference>
<dbReference type="CDD" id="cd22968">
    <property type="entry name" value="DD_EFCAB5"/>
    <property type="match status" value="1"/>
</dbReference>
<dbReference type="PANTHER" id="PTHR46788">
    <property type="entry name" value="EF-HAND CALCIUM-BINDING DOMAIN-CONTAINING PROTEIN 5"/>
    <property type="match status" value="1"/>
</dbReference>
<proteinExistence type="predicted"/>
<organism evidence="2 3">
    <name type="scientific">Scyliorhinus torazame</name>
    <name type="common">Cloudy catshark</name>
    <name type="synonym">Catulus torazame</name>
    <dbReference type="NCBI Taxonomy" id="75743"/>
    <lineage>
        <taxon>Eukaryota</taxon>
        <taxon>Metazoa</taxon>
        <taxon>Chordata</taxon>
        <taxon>Craniata</taxon>
        <taxon>Vertebrata</taxon>
        <taxon>Chondrichthyes</taxon>
        <taxon>Elasmobranchii</taxon>
        <taxon>Galeomorphii</taxon>
        <taxon>Galeoidea</taxon>
        <taxon>Carcharhiniformes</taxon>
        <taxon>Scyliorhinidae</taxon>
        <taxon>Scyliorhinus</taxon>
    </lineage>
</organism>
<sequence length="440" mass="49924">MATNPEDEALPKAGPDQEEFIPSDDSLVTPTDNEENHISSIGQFAEEGFGDDEVEDTSRRISASSLTSDVFAADVEFRRKKYGPSVRSLSLISGRIMDLEDEERRLSNVAFSKRSASLASATISFEVEDHKSFDQNLKNWIMIKTEKIEAETDMEDSHDFHQVSAKSTFGKGIILHAANELDGTAHSTAKRKVSIADRVTVEHGDKVPTGKRIFDNAFEESDSESAGAPSKMKGFYVSAIHDPAMPKSRLETKRASFQTSEIGGLSVDDTKDDEDESEGEKLLWKRMFERKVAKRLLNLQEQKAILLKKRKHEKAILERKVPVDLLSKEWFNENNVTVQIRLYLLEKLLPTLILGLEKLLMEVGKNRLTVLETPHPYFNPINFLAQYLMRNNPWFRKPPEGNPYVHGLKHVVEQLNIHVVDIKDNRQDIAFQITYFAVDH</sequence>
<dbReference type="OrthoDB" id="199400at2759"/>
<reference evidence="2 3" key="1">
    <citation type="journal article" date="2018" name="Nat. Ecol. Evol.">
        <title>Shark genomes provide insights into elasmobranch evolution and the origin of vertebrates.</title>
        <authorList>
            <person name="Hara Y"/>
            <person name="Yamaguchi K"/>
            <person name="Onimaru K"/>
            <person name="Kadota M"/>
            <person name="Koyanagi M"/>
            <person name="Keeley SD"/>
            <person name="Tatsumi K"/>
            <person name="Tanaka K"/>
            <person name="Motone F"/>
            <person name="Kageyama Y"/>
            <person name="Nozu R"/>
            <person name="Adachi N"/>
            <person name="Nishimura O"/>
            <person name="Nakagawa R"/>
            <person name="Tanegashima C"/>
            <person name="Kiyatake I"/>
            <person name="Matsumoto R"/>
            <person name="Murakumo K"/>
            <person name="Nishida K"/>
            <person name="Terakita A"/>
            <person name="Kuratani S"/>
            <person name="Sato K"/>
            <person name="Hyodo S Kuraku.S."/>
        </authorList>
    </citation>
    <scope>NUCLEOTIDE SEQUENCE [LARGE SCALE GENOMIC DNA]</scope>
</reference>
<dbReference type="PANTHER" id="PTHR46788:SF1">
    <property type="entry name" value="EF-HAND CALCIUM-BINDING DOMAIN-CONTAINING PROTEIN 5"/>
    <property type="match status" value="1"/>
</dbReference>
<evidence type="ECO:0000313" key="2">
    <source>
        <dbReference type="EMBL" id="GCB63342.1"/>
    </source>
</evidence>
<protein>
    <submittedName>
        <fullName evidence="2">Uncharacterized protein</fullName>
    </submittedName>
</protein>
<name>A0A401NR74_SCYTO</name>
<gene>
    <name evidence="2" type="ORF">scyTo_0000147</name>
</gene>
<dbReference type="Proteomes" id="UP000288216">
    <property type="component" value="Unassembled WGS sequence"/>
</dbReference>
<keyword evidence="3" id="KW-1185">Reference proteome</keyword>
<evidence type="ECO:0000313" key="3">
    <source>
        <dbReference type="Proteomes" id="UP000288216"/>
    </source>
</evidence>
<accession>A0A401NR74</accession>
<evidence type="ECO:0000256" key="1">
    <source>
        <dbReference type="SAM" id="MobiDB-lite"/>
    </source>
</evidence>
<dbReference type="AlphaFoldDB" id="A0A401NR74"/>